<dbReference type="EMBL" id="JBBBZM010000253">
    <property type="protein sequence ID" value="KAL0631409.1"/>
    <property type="molecule type" value="Genomic_DNA"/>
</dbReference>
<sequence length="215" mass="24140">MASSIPALLWGSEVWWSGASHILDQIRPAYHTVARAITGLPRCTPIAFLLNKAGMAPIDLLLDKSTQRYGIRILLNSDDHPCKKTVMTFLTEGTKNIDGTGIRRVNDVLRRIIPTSPRMEDPTHHEQEWMPPAIIPTLDKAVEAANHMSWLNNISDRCILAYSDRSKEDNGRTSSAWHVVQTRSQKQVILFEGACQIDIHCDIEDGEIHAIQQVL</sequence>
<comment type="caution">
    <text evidence="1">The sequence shown here is derived from an EMBL/GenBank/DDBJ whole genome shotgun (WGS) entry which is preliminary data.</text>
</comment>
<organism evidence="1 2">
    <name type="scientific">Discina gigas</name>
    <dbReference type="NCBI Taxonomy" id="1032678"/>
    <lineage>
        <taxon>Eukaryota</taxon>
        <taxon>Fungi</taxon>
        <taxon>Dikarya</taxon>
        <taxon>Ascomycota</taxon>
        <taxon>Pezizomycotina</taxon>
        <taxon>Pezizomycetes</taxon>
        <taxon>Pezizales</taxon>
        <taxon>Discinaceae</taxon>
        <taxon>Discina</taxon>
    </lineage>
</organism>
<reference evidence="1 2" key="1">
    <citation type="submission" date="2024-02" db="EMBL/GenBank/DDBJ databases">
        <title>Discinaceae phylogenomics.</title>
        <authorList>
            <person name="Dirks A.C."/>
            <person name="James T.Y."/>
        </authorList>
    </citation>
    <scope>NUCLEOTIDE SEQUENCE [LARGE SCALE GENOMIC DNA]</scope>
    <source>
        <strain evidence="1 2">ACD0624</strain>
    </source>
</reference>
<proteinExistence type="predicted"/>
<protein>
    <submittedName>
        <fullName evidence="1">Uncharacterized protein</fullName>
    </submittedName>
</protein>
<dbReference type="Proteomes" id="UP001447188">
    <property type="component" value="Unassembled WGS sequence"/>
</dbReference>
<evidence type="ECO:0000313" key="2">
    <source>
        <dbReference type="Proteomes" id="UP001447188"/>
    </source>
</evidence>
<name>A0ABR3G630_9PEZI</name>
<accession>A0ABR3G630</accession>
<evidence type="ECO:0000313" key="1">
    <source>
        <dbReference type="EMBL" id="KAL0631409.1"/>
    </source>
</evidence>
<keyword evidence="2" id="KW-1185">Reference proteome</keyword>
<gene>
    <name evidence="1" type="ORF">Q9L58_009727</name>
</gene>